<feature type="non-terminal residue" evidence="6">
    <location>
        <position position="1"/>
    </location>
</feature>
<protein>
    <submittedName>
        <fullName evidence="6">Uncharacterized protein</fullName>
    </submittedName>
</protein>
<name>X1PU90_9ZZZZ</name>
<dbReference type="GO" id="GO:0005384">
    <property type="term" value="F:manganese ion transmembrane transporter activity"/>
    <property type="evidence" value="ECO:0007669"/>
    <property type="project" value="InterPro"/>
</dbReference>
<proteinExistence type="predicted"/>
<gene>
    <name evidence="6" type="ORF">S06H3_48513</name>
</gene>
<evidence type="ECO:0000256" key="3">
    <source>
        <dbReference type="ARBA" id="ARBA00022989"/>
    </source>
</evidence>
<evidence type="ECO:0000256" key="1">
    <source>
        <dbReference type="ARBA" id="ARBA00004127"/>
    </source>
</evidence>
<feature type="transmembrane region" description="Helical" evidence="5">
    <location>
        <begin position="21"/>
        <end position="42"/>
    </location>
</feature>
<reference evidence="6" key="1">
    <citation type="journal article" date="2014" name="Front. Microbiol.">
        <title>High frequency of phylogenetically diverse reductive dehalogenase-homologous genes in deep subseafloor sedimentary metagenomes.</title>
        <authorList>
            <person name="Kawai M."/>
            <person name="Futagami T."/>
            <person name="Toyoda A."/>
            <person name="Takaki Y."/>
            <person name="Nishi S."/>
            <person name="Hori S."/>
            <person name="Arai W."/>
            <person name="Tsubouchi T."/>
            <person name="Morono Y."/>
            <person name="Uchiyama I."/>
            <person name="Ito T."/>
            <person name="Fujiyama A."/>
            <person name="Inagaki F."/>
            <person name="Takami H."/>
        </authorList>
    </citation>
    <scope>NUCLEOTIDE SEQUENCE</scope>
    <source>
        <strain evidence="6">Expedition CK06-06</strain>
    </source>
</reference>
<sequence length="44" mass="4659">TLFIVGASKAIFTRKSWIRSGFEMMVIGILAAAATYAIGLAIPT</sequence>
<organism evidence="6">
    <name type="scientific">marine sediment metagenome</name>
    <dbReference type="NCBI Taxonomy" id="412755"/>
    <lineage>
        <taxon>unclassified sequences</taxon>
        <taxon>metagenomes</taxon>
        <taxon>ecological metagenomes</taxon>
    </lineage>
</organism>
<evidence type="ECO:0000256" key="2">
    <source>
        <dbReference type="ARBA" id="ARBA00022692"/>
    </source>
</evidence>
<evidence type="ECO:0000313" key="6">
    <source>
        <dbReference type="EMBL" id="GAI42665.1"/>
    </source>
</evidence>
<accession>X1PU90</accession>
<keyword evidence="2 5" id="KW-0812">Transmembrane</keyword>
<keyword evidence="4 5" id="KW-0472">Membrane</keyword>
<dbReference type="Pfam" id="PF01988">
    <property type="entry name" value="VIT1"/>
    <property type="match status" value="1"/>
</dbReference>
<dbReference type="EMBL" id="BARV01030552">
    <property type="protein sequence ID" value="GAI42665.1"/>
    <property type="molecule type" value="Genomic_DNA"/>
</dbReference>
<comment type="caution">
    <text evidence="6">The sequence shown here is derived from an EMBL/GenBank/DDBJ whole genome shotgun (WGS) entry which is preliminary data.</text>
</comment>
<dbReference type="GO" id="GO:0012505">
    <property type="term" value="C:endomembrane system"/>
    <property type="evidence" value="ECO:0007669"/>
    <property type="project" value="UniProtKB-SubCell"/>
</dbReference>
<keyword evidence="3 5" id="KW-1133">Transmembrane helix</keyword>
<dbReference type="InterPro" id="IPR008217">
    <property type="entry name" value="Ccc1_fam"/>
</dbReference>
<evidence type="ECO:0000256" key="4">
    <source>
        <dbReference type="ARBA" id="ARBA00023136"/>
    </source>
</evidence>
<comment type="subcellular location">
    <subcellularLocation>
        <location evidence="1">Endomembrane system</location>
        <topology evidence="1">Multi-pass membrane protein</topology>
    </subcellularLocation>
</comment>
<evidence type="ECO:0000256" key="5">
    <source>
        <dbReference type="SAM" id="Phobius"/>
    </source>
</evidence>
<dbReference type="GO" id="GO:0030026">
    <property type="term" value="P:intracellular manganese ion homeostasis"/>
    <property type="evidence" value="ECO:0007669"/>
    <property type="project" value="InterPro"/>
</dbReference>
<dbReference type="AlphaFoldDB" id="X1PU90"/>